<name>A0AB35IRN8_9FIRM</name>
<dbReference type="EMBL" id="JAQLKE010000048">
    <property type="protein sequence ID" value="MDB7085673.1"/>
    <property type="molecule type" value="Genomic_DNA"/>
</dbReference>
<evidence type="ECO:0000313" key="2">
    <source>
        <dbReference type="EMBL" id="MDB7085673.1"/>
    </source>
</evidence>
<dbReference type="Proteomes" id="UP001211987">
    <property type="component" value="Unassembled WGS sequence"/>
</dbReference>
<dbReference type="SUPFAM" id="SSF53448">
    <property type="entry name" value="Nucleotide-diphospho-sugar transferases"/>
    <property type="match status" value="1"/>
</dbReference>
<dbReference type="PANTHER" id="PTHR22916:SF3">
    <property type="entry name" value="UDP-GLCNAC:BETAGAL BETA-1,3-N-ACETYLGLUCOSAMINYLTRANSFERASE-LIKE PROTEIN 1"/>
    <property type="match status" value="1"/>
</dbReference>
<evidence type="ECO:0000313" key="3">
    <source>
        <dbReference type="Proteomes" id="UP001211987"/>
    </source>
</evidence>
<dbReference type="CDD" id="cd00761">
    <property type="entry name" value="Glyco_tranf_GTA_type"/>
    <property type="match status" value="1"/>
</dbReference>
<evidence type="ECO:0000259" key="1">
    <source>
        <dbReference type="Pfam" id="PF00535"/>
    </source>
</evidence>
<gene>
    <name evidence="2" type="ORF">PM738_17865</name>
</gene>
<protein>
    <submittedName>
        <fullName evidence="2">Glycosyltransferase family A protein</fullName>
    </submittedName>
</protein>
<dbReference type="RefSeq" id="WP_134583354.1">
    <property type="nucleotide sequence ID" value="NZ_CAACVM010000034.1"/>
</dbReference>
<reference evidence="2" key="1">
    <citation type="submission" date="2023-01" db="EMBL/GenBank/DDBJ databases">
        <title>Human gut microbiome strain richness.</title>
        <authorList>
            <person name="Chen-Liaw A."/>
        </authorList>
    </citation>
    <scope>NUCLEOTIDE SEQUENCE</scope>
    <source>
        <strain evidence="2">1001217st2_G6_1001217B_191108</strain>
    </source>
</reference>
<sequence length="381" mass="44770">MSILNNTNIITRNYDENKIPYISVIVPVYNADKYITQCLDSIVNQSFLDYEIIVINDGSLDNTRYLLDHYDSKDRTYIFINQENKGVSFTRNLGMEISRGKWITFVDADDYIDSKMLQMMYELTVGTEVDLVMGKMAHFSNDPNNYITHELKSPLDECIKNPNVKMKEQKIIIGYALHKGIAYSNLAKLYRKEIINRYEIRFNETISYCEDVDFNCNYMGKKIKMAIIDCTCYYARDAENSLTKKYSNQIIESTIKSNILLKELFKLKKITDFHYYELLDVELLNGMWDVVFRLLSGKYSNLTKSESIRYSKDILRNEVFVQLMESLKNNKEVCQSSYTAKIGKLFYKKGCEWLTIIMVKSWIEIRELMRHLVEVKSEPIK</sequence>
<dbReference type="InterPro" id="IPR029044">
    <property type="entry name" value="Nucleotide-diphossugar_trans"/>
</dbReference>
<feature type="domain" description="Glycosyltransferase 2-like" evidence="1">
    <location>
        <begin position="23"/>
        <end position="167"/>
    </location>
</feature>
<dbReference type="PANTHER" id="PTHR22916">
    <property type="entry name" value="GLYCOSYLTRANSFERASE"/>
    <property type="match status" value="1"/>
</dbReference>
<proteinExistence type="predicted"/>
<organism evidence="2 3">
    <name type="scientific">Thomasclavelia ramosa</name>
    <dbReference type="NCBI Taxonomy" id="1547"/>
    <lineage>
        <taxon>Bacteria</taxon>
        <taxon>Bacillati</taxon>
        <taxon>Bacillota</taxon>
        <taxon>Erysipelotrichia</taxon>
        <taxon>Erysipelotrichales</taxon>
        <taxon>Coprobacillaceae</taxon>
        <taxon>Thomasclavelia</taxon>
    </lineage>
</organism>
<dbReference type="Pfam" id="PF00535">
    <property type="entry name" value="Glycos_transf_2"/>
    <property type="match status" value="1"/>
</dbReference>
<dbReference type="GO" id="GO:0016758">
    <property type="term" value="F:hexosyltransferase activity"/>
    <property type="evidence" value="ECO:0007669"/>
    <property type="project" value="UniProtKB-ARBA"/>
</dbReference>
<dbReference type="Gene3D" id="3.90.550.10">
    <property type="entry name" value="Spore Coat Polysaccharide Biosynthesis Protein SpsA, Chain A"/>
    <property type="match status" value="1"/>
</dbReference>
<accession>A0AB35IRN8</accession>
<dbReference type="InterPro" id="IPR001173">
    <property type="entry name" value="Glyco_trans_2-like"/>
</dbReference>
<comment type="caution">
    <text evidence="2">The sequence shown here is derived from an EMBL/GenBank/DDBJ whole genome shotgun (WGS) entry which is preliminary data.</text>
</comment>
<dbReference type="AlphaFoldDB" id="A0AB35IRN8"/>